<accession>A0A9D1PHI5</accession>
<evidence type="ECO:0000313" key="4">
    <source>
        <dbReference type="EMBL" id="HIV62194.1"/>
    </source>
</evidence>
<gene>
    <name evidence="4" type="ORF">H9746_05030</name>
</gene>
<feature type="domain" description="Fe-containing alcohol dehydrogenase-like C-terminal" evidence="3">
    <location>
        <begin position="197"/>
        <end position="392"/>
    </location>
</feature>
<dbReference type="PANTHER" id="PTHR43633:SF1">
    <property type="entry name" value="ALCOHOL DEHYDROGENASE YQHD"/>
    <property type="match status" value="1"/>
</dbReference>
<comment type="caution">
    <text evidence="4">The sequence shown here is derived from an EMBL/GenBank/DDBJ whole genome shotgun (WGS) entry which is preliminary data.</text>
</comment>
<dbReference type="Gene3D" id="3.40.50.1970">
    <property type="match status" value="1"/>
</dbReference>
<dbReference type="CDD" id="cd08187">
    <property type="entry name" value="BDH"/>
    <property type="match status" value="1"/>
</dbReference>
<reference evidence="4" key="1">
    <citation type="journal article" date="2021" name="PeerJ">
        <title>Extensive microbial diversity within the chicken gut microbiome revealed by metagenomics and culture.</title>
        <authorList>
            <person name="Gilroy R."/>
            <person name="Ravi A."/>
            <person name="Getino M."/>
            <person name="Pursley I."/>
            <person name="Horton D.L."/>
            <person name="Alikhan N.F."/>
            <person name="Baker D."/>
            <person name="Gharbi K."/>
            <person name="Hall N."/>
            <person name="Watson M."/>
            <person name="Adriaenssens E.M."/>
            <person name="Foster-Nyarko E."/>
            <person name="Jarju S."/>
            <person name="Secka A."/>
            <person name="Antonio M."/>
            <person name="Oren A."/>
            <person name="Chaudhuri R.R."/>
            <person name="La Ragione R."/>
            <person name="Hildebrand F."/>
            <person name="Pallen M.J."/>
        </authorList>
    </citation>
    <scope>NUCLEOTIDE SEQUENCE</scope>
    <source>
        <strain evidence="4">CHK193-4272</strain>
    </source>
</reference>
<dbReference type="Proteomes" id="UP000886808">
    <property type="component" value="Unassembled WGS sequence"/>
</dbReference>
<feature type="domain" description="Alcohol dehydrogenase iron-type/glycerol dehydrogenase GldA" evidence="2">
    <location>
        <begin position="9"/>
        <end position="182"/>
    </location>
</feature>
<dbReference type="GO" id="GO:0005829">
    <property type="term" value="C:cytosol"/>
    <property type="evidence" value="ECO:0007669"/>
    <property type="project" value="TreeGrafter"/>
</dbReference>
<dbReference type="GO" id="GO:0046872">
    <property type="term" value="F:metal ion binding"/>
    <property type="evidence" value="ECO:0007669"/>
    <property type="project" value="InterPro"/>
</dbReference>
<dbReference type="EMBL" id="DXIE01000031">
    <property type="protein sequence ID" value="HIV62194.1"/>
    <property type="molecule type" value="Genomic_DNA"/>
</dbReference>
<reference evidence="4" key="2">
    <citation type="submission" date="2021-04" db="EMBL/GenBank/DDBJ databases">
        <authorList>
            <person name="Gilroy R."/>
        </authorList>
    </citation>
    <scope>NUCLEOTIDE SEQUENCE</scope>
    <source>
        <strain evidence="4">CHK193-4272</strain>
    </source>
</reference>
<dbReference type="InterPro" id="IPR056798">
    <property type="entry name" value="ADH_Fe_C"/>
</dbReference>
<dbReference type="AlphaFoldDB" id="A0A9D1PHI5"/>
<dbReference type="InterPro" id="IPR044731">
    <property type="entry name" value="BDH-like"/>
</dbReference>
<dbReference type="GO" id="GO:1990362">
    <property type="term" value="F:butanol dehydrogenase (NAD+) activity"/>
    <property type="evidence" value="ECO:0007669"/>
    <property type="project" value="InterPro"/>
</dbReference>
<dbReference type="PANTHER" id="PTHR43633">
    <property type="entry name" value="ALCOHOL DEHYDROGENASE YQHD"/>
    <property type="match status" value="1"/>
</dbReference>
<dbReference type="GO" id="GO:0008106">
    <property type="term" value="F:alcohol dehydrogenase (NADP+) activity"/>
    <property type="evidence" value="ECO:0007669"/>
    <property type="project" value="TreeGrafter"/>
</dbReference>
<organism evidence="4 5">
    <name type="scientific">Candidatus Butyricicoccus avistercoris</name>
    <dbReference type="NCBI Taxonomy" id="2838518"/>
    <lineage>
        <taxon>Bacteria</taxon>
        <taxon>Bacillati</taxon>
        <taxon>Bacillota</taxon>
        <taxon>Clostridia</taxon>
        <taxon>Eubacteriales</taxon>
        <taxon>Butyricicoccaceae</taxon>
        <taxon>Butyricicoccus</taxon>
    </lineage>
</organism>
<sequence>MNNFTFCTPTKVIFGKDIEKQIGETIKGYGASRVLIHYGGGSVKKTGLFDKVVNSLESAGLSYIELGGVEPNPKLSFIHKGIELCKKENIDFILAVGGGSVVDSSKAIGVGLVTGNDPWHYASTGTCPEPNEVFPVGVVLTLAAAGSEMSNSDVITNDTITPWVKQGITSETVRPLVAFMNPENTFTVSKFQTGCGIVDIMMHTMERYFLGVGDCDLTERLAEGLLIAVRDAGRVAIANPEDYEARATLMWASSLSHNDLTGCGKPRYFPVHKLEHPVSALHDNISHGAGLSVLFPAWAEFVMKYDTMKFAQLANRLWGVEMNFDHPEKTAKDGIKAMRAYFREIGMPITMSELGLKPEDYEDIINLTTKNGTAKIKSYIDLGKEEIREIYKLAE</sequence>
<dbReference type="Pfam" id="PF00465">
    <property type="entry name" value="Fe-ADH"/>
    <property type="match status" value="1"/>
</dbReference>
<protein>
    <submittedName>
        <fullName evidence="4">Iron-containing alcohol dehydrogenase</fullName>
    </submittedName>
</protein>
<evidence type="ECO:0000256" key="1">
    <source>
        <dbReference type="ARBA" id="ARBA00023002"/>
    </source>
</evidence>
<evidence type="ECO:0000259" key="2">
    <source>
        <dbReference type="Pfam" id="PF00465"/>
    </source>
</evidence>
<dbReference type="Pfam" id="PF25137">
    <property type="entry name" value="ADH_Fe_C"/>
    <property type="match status" value="1"/>
</dbReference>
<evidence type="ECO:0000313" key="5">
    <source>
        <dbReference type="Proteomes" id="UP000886808"/>
    </source>
</evidence>
<name>A0A9D1PHI5_9FIRM</name>
<dbReference type="InterPro" id="IPR001670">
    <property type="entry name" value="ADH_Fe/GldA"/>
</dbReference>
<dbReference type="GO" id="GO:1990002">
    <property type="term" value="F:methylglyoxal reductase (NADPH) (acetol producing) activity"/>
    <property type="evidence" value="ECO:0007669"/>
    <property type="project" value="TreeGrafter"/>
</dbReference>
<dbReference type="FunFam" id="3.40.50.1970:FF:000003">
    <property type="entry name" value="Alcohol dehydrogenase, iron-containing"/>
    <property type="match status" value="1"/>
</dbReference>
<evidence type="ECO:0000259" key="3">
    <source>
        <dbReference type="Pfam" id="PF25137"/>
    </source>
</evidence>
<proteinExistence type="predicted"/>
<dbReference type="Gene3D" id="1.20.1090.10">
    <property type="entry name" value="Dehydroquinate synthase-like - alpha domain"/>
    <property type="match status" value="1"/>
</dbReference>
<keyword evidence="1" id="KW-0560">Oxidoreductase</keyword>
<dbReference type="SUPFAM" id="SSF56796">
    <property type="entry name" value="Dehydroquinate synthase-like"/>
    <property type="match status" value="1"/>
</dbReference>